<evidence type="ECO:0000313" key="2">
    <source>
        <dbReference type="Proteomes" id="UP000615446"/>
    </source>
</evidence>
<gene>
    <name evidence="1" type="ORF">RCL2_002369700</name>
</gene>
<keyword evidence="1" id="KW-0808">Transferase</keyword>
<dbReference type="Proteomes" id="UP000615446">
    <property type="component" value="Unassembled WGS sequence"/>
</dbReference>
<dbReference type="AlphaFoldDB" id="A0A8H3M3M4"/>
<dbReference type="InterPro" id="IPR011009">
    <property type="entry name" value="Kinase-like_dom_sf"/>
</dbReference>
<dbReference type="OrthoDB" id="2421819at2759"/>
<proteinExistence type="predicted"/>
<comment type="caution">
    <text evidence="1">The sequence shown here is derived from an EMBL/GenBank/DDBJ whole genome shotgun (WGS) entry which is preliminary data.</text>
</comment>
<dbReference type="EMBL" id="BLAL01000257">
    <property type="protein sequence ID" value="GES97110.1"/>
    <property type="molecule type" value="Genomic_DNA"/>
</dbReference>
<name>A0A8H3M3M4_9GLOM</name>
<keyword evidence="1" id="KW-0418">Kinase</keyword>
<sequence>MCFKSFKSGGFSTVYRANWKSRNEVVVLKSLDDLNEENLNKNLDNILNEWDCHEKCERPEIIENTPQCYVDLMKKCWNEDPSKRPSASEVENIIRNWIYRPSRNEINEELKDNIMEFIKAPIFYNKLADEQHPQACYTSRLHDFTSNELNEILESECLDDCLVNDIELLDIRIDEN</sequence>
<reference evidence="1" key="1">
    <citation type="submission" date="2019-10" db="EMBL/GenBank/DDBJ databases">
        <title>Conservation and host-specific expression of non-tandemly repeated heterogenous ribosome RNA gene in arbuscular mycorrhizal fungi.</title>
        <authorList>
            <person name="Maeda T."/>
            <person name="Kobayashi Y."/>
            <person name="Nakagawa T."/>
            <person name="Ezawa T."/>
            <person name="Yamaguchi K."/>
            <person name="Bino T."/>
            <person name="Nishimoto Y."/>
            <person name="Shigenobu S."/>
            <person name="Kawaguchi M."/>
        </authorList>
    </citation>
    <scope>NUCLEOTIDE SEQUENCE</scope>
    <source>
        <strain evidence="1">HR1</strain>
    </source>
</reference>
<protein>
    <submittedName>
        <fullName evidence="1">Kinase-like domain-containing protein</fullName>
    </submittedName>
</protein>
<organism evidence="1 2">
    <name type="scientific">Rhizophagus clarus</name>
    <dbReference type="NCBI Taxonomy" id="94130"/>
    <lineage>
        <taxon>Eukaryota</taxon>
        <taxon>Fungi</taxon>
        <taxon>Fungi incertae sedis</taxon>
        <taxon>Mucoromycota</taxon>
        <taxon>Glomeromycotina</taxon>
        <taxon>Glomeromycetes</taxon>
        <taxon>Glomerales</taxon>
        <taxon>Glomeraceae</taxon>
        <taxon>Rhizophagus</taxon>
    </lineage>
</organism>
<evidence type="ECO:0000313" key="1">
    <source>
        <dbReference type="EMBL" id="GES97110.1"/>
    </source>
</evidence>
<dbReference type="Gene3D" id="1.10.510.10">
    <property type="entry name" value="Transferase(Phosphotransferase) domain 1"/>
    <property type="match status" value="1"/>
</dbReference>
<dbReference type="GO" id="GO:0016301">
    <property type="term" value="F:kinase activity"/>
    <property type="evidence" value="ECO:0007669"/>
    <property type="project" value="UniProtKB-KW"/>
</dbReference>
<dbReference type="SUPFAM" id="SSF56112">
    <property type="entry name" value="Protein kinase-like (PK-like)"/>
    <property type="match status" value="2"/>
</dbReference>
<accession>A0A8H3M3M4</accession>